<keyword evidence="4" id="KW-1185">Reference proteome</keyword>
<keyword evidence="2" id="KW-0472">Membrane</keyword>
<evidence type="ECO:0000313" key="3">
    <source>
        <dbReference type="EMBL" id="PPQ79787.1"/>
    </source>
</evidence>
<keyword evidence="2" id="KW-0812">Transmembrane</keyword>
<dbReference type="InParanoid" id="A0A409WMN1"/>
<dbReference type="AlphaFoldDB" id="A0A409WMN1"/>
<dbReference type="EMBL" id="NHTK01005400">
    <property type="protein sequence ID" value="PPQ79787.1"/>
    <property type="molecule type" value="Genomic_DNA"/>
</dbReference>
<protein>
    <submittedName>
        <fullName evidence="3">Uncharacterized protein</fullName>
    </submittedName>
</protein>
<feature type="transmembrane region" description="Helical" evidence="2">
    <location>
        <begin position="7"/>
        <end position="29"/>
    </location>
</feature>
<feature type="region of interest" description="Disordered" evidence="1">
    <location>
        <begin position="196"/>
        <end position="215"/>
    </location>
</feature>
<dbReference type="OrthoDB" id="2798046at2759"/>
<evidence type="ECO:0000256" key="2">
    <source>
        <dbReference type="SAM" id="Phobius"/>
    </source>
</evidence>
<evidence type="ECO:0000256" key="1">
    <source>
        <dbReference type="SAM" id="MobiDB-lite"/>
    </source>
</evidence>
<organism evidence="3 4">
    <name type="scientific">Panaeolus cyanescens</name>
    <dbReference type="NCBI Taxonomy" id="181874"/>
    <lineage>
        <taxon>Eukaryota</taxon>
        <taxon>Fungi</taxon>
        <taxon>Dikarya</taxon>
        <taxon>Basidiomycota</taxon>
        <taxon>Agaricomycotina</taxon>
        <taxon>Agaricomycetes</taxon>
        <taxon>Agaricomycetidae</taxon>
        <taxon>Agaricales</taxon>
        <taxon>Agaricineae</taxon>
        <taxon>Galeropsidaceae</taxon>
        <taxon>Panaeolus</taxon>
    </lineage>
</organism>
<comment type="caution">
    <text evidence="3">The sequence shown here is derived from an EMBL/GenBank/DDBJ whole genome shotgun (WGS) entry which is preliminary data.</text>
</comment>
<sequence>MLSTTLLCIIPIIAMLYIPALLLNVALWWTRLLGYKVTIKRAAFLQLGGVEIKSKALEAGIGKICLKFHRPRFTAPYFLSISAVDLECKESYAHTSIERCTIRLLLFPIQLGFSAGPWIETHFDEFRVHVYGSKNTPEWLGKMRDNIVHAILAGETIRLNSLKTKLYLSKSMDVQTSETPGDGTLSKKQEYVDGHDDTVVHDSTDAKTDKQERDDVRVRGSASQWHIFNPKNRRIYSFDSVETELRRSWLESRGSLVLITEECRWTKVAWDHGSVWASTCSKTGPSISIW</sequence>
<proteinExistence type="predicted"/>
<keyword evidence="2" id="KW-1133">Transmembrane helix</keyword>
<gene>
    <name evidence="3" type="ORF">CVT24_010112</name>
</gene>
<evidence type="ECO:0000313" key="4">
    <source>
        <dbReference type="Proteomes" id="UP000284842"/>
    </source>
</evidence>
<dbReference type="Proteomes" id="UP000284842">
    <property type="component" value="Unassembled WGS sequence"/>
</dbReference>
<name>A0A409WMN1_9AGAR</name>
<reference evidence="3 4" key="1">
    <citation type="journal article" date="2018" name="Evol. Lett.">
        <title>Horizontal gene cluster transfer increased hallucinogenic mushroom diversity.</title>
        <authorList>
            <person name="Reynolds H.T."/>
            <person name="Vijayakumar V."/>
            <person name="Gluck-Thaler E."/>
            <person name="Korotkin H.B."/>
            <person name="Matheny P.B."/>
            <person name="Slot J.C."/>
        </authorList>
    </citation>
    <scope>NUCLEOTIDE SEQUENCE [LARGE SCALE GENOMIC DNA]</scope>
    <source>
        <strain evidence="3 4">2629</strain>
    </source>
</reference>
<accession>A0A409WMN1</accession>